<feature type="transmembrane region" description="Helical" evidence="2">
    <location>
        <begin position="67"/>
        <end position="88"/>
    </location>
</feature>
<feature type="transmembrane region" description="Helical" evidence="2">
    <location>
        <begin position="163"/>
        <end position="188"/>
    </location>
</feature>
<dbReference type="Proteomes" id="UP000298327">
    <property type="component" value="Unassembled WGS sequence"/>
</dbReference>
<evidence type="ECO:0000313" key="6">
    <source>
        <dbReference type="Proteomes" id="UP000298327"/>
    </source>
</evidence>
<feature type="domain" description="VIT" evidence="4">
    <location>
        <begin position="563"/>
        <end position="710"/>
    </location>
</feature>
<feature type="compositionally biased region" description="Basic and acidic residues" evidence="1">
    <location>
        <begin position="1279"/>
        <end position="1288"/>
    </location>
</feature>
<feature type="region of interest" description="Disordered" evidence="1">
    <location>
        <begin position="506"/>
        <end position="530"/>
    </location>
</feature>
<organism evidence="5 6">
    <name type="scientific">Dentipellis fragilis</name>
    <dbReference type="NCBI Taxonomy" id="205917"/>
    <lineage>
        <taxon>Eukaryota</taxon>
        <taxon>Fungi</taxon>
        <taxon>Dikarya</taxon>
        <taxon>Basidiomycota</taxon>
        <taxon>Agaricomycotina</taxon>
        <taxon>Agaricomycetes</taxon>
        <taxon>Russulales</taxon>
        <taxon>Hericiaceae</taxon>
        <taxon>Dentipellis</taxon>
    </lineage>
</organism>
<sequence>MSTAAARSNAGAVEAAHDLEPEVNLEYKLPKRSSLVVVLLSNVLLQISFFIIVSSSSAYAEHLGGSATFSGLVIGIPTAFSGLSLIPLMRLDQGKYTRPLHFACGSMVLGSILYALAYRFSFLYLILIGRMVQGLGFTFWMYSKRYCSDPRIVGIRRRTTLAGWLVLGQGVGMSLGPFAGGLLFRIGFSNNVFNGYTSPGWIMACAWIAFWIAAAMWFEDVPSAPVSAPAIELRPVQQAAEEKDKVDASASPSIAAVESSSSSTSSHTRLNARQWGVVACMCWFAMTCFFVLGAWESNLPVFGAATPALHWSPFASGNFIALGGLATFPFLLFNLFFARRLQDRHILALGSGLGLVGLIIAIAVLKTRAVNYGSIFIPWFLVALGFNLASTCTLSLLSKQLPDSWNGKTSLVFARAAIQYSNYTGRVAGAVWGGSGVKLGMLNYVGLEIAYLGVGFLASRLLVCCASPKVDVNMRSHPSSAEQSIHRARAPRGALYPRAQKEAACPGPHTHIRPANPPKPPPRCVRAATPSRTRPCSPKQACDALLSGSVFLCCLAMAAKNACTIVHNGPNNETLHLPLEEVRIDALIVDVSAQVKLSHIFTNPDENATGRAKYVFPVPARAAVSGFEMQTSDGRLVVGVAKDNVQAEEEYKAAVDEGKFSGLMQWSADDSKHSTLLFMFIAEDETTVFTISVGSIPAKAVVTTTLTCVMDLMDNDFPDEVRCQLPMSIGAMRYGTPPPNTLDATSAGTQTRLHIAARIQTAGELKSVTSPSHGDVLVIKPYQTHHRTDSRRRTTAYVESPEFLTSDFALVIRADGFDVPRCFAERDAKGRGTVALQLSVVPKFPVPPLPAQEYLFLVDRSGSMTGHCIETARSTLGLLLRFIPADGSMVNVFSFGSHCDSLWHDSRAYDQSALTAATQHLDNMRADYGGTNTLSALQQVFSRRTGGMRTVLFVLTDGEDHNIDATIATVQDAVKNSPPSASLRVFTLGIGPTVSTAMCEGIARAGDGVCLLALNTAEIAAKCFQLVRAGRSSLVNDVTVDWGVKAGKQNEQLFRQSPTRIGTMYPSLRFVAFAIVDAKHVPKEVTLSGVLNEGGSQVTLTVPVKLARFKPLDDGMIHSLAARHLIRDLEEGGAPHLQGEALRTEIVKLGVEYQVASRHTSFVGVDIGKTTKQRAEQREREREERENRRNRGRTSRNVDAQQEPGNSWDGYMQNVFDAITGVFSWVLGYSGGPRGRTLPGGWTSRHASRSRSPTRSRSVSPNDSQHDDADDIDEPTGAEDIREVDGYESRGSFSTLSSLESFSSWEAPRSRRRHRSPRRRQPPAVERRSPSPRVQQMPNSPVQGRSPMTPTSAKASTRIAPDVIKLVRLQEFDGSFVLRRELSDIVGQRAIEEAKNLPTGVDQTLWATAVAVAFFTKNLGPEGQGELLEGLREKVGEYLQSQGVGRDEFDQLVDRAKGIID</sequence>
<dbReference type="EMBL" id="SEOQ01000440">
    <property type="protein sequence ID" value="TFY62930.1"/>
    <property type="molecule type" value="Genomic_DNA"/>
</dbReference>
<dbReference type="Pfam" id="PF08487">
    <property type="entry name" value="VIT"/>
    <property type="match status" value="1"/>
</dbReference>
<evidence type="ECO:0000313" key="5">
    <source>
        <dbReference type="EMBL" id="TFY62930.1"/>
    </source>
</evidence>
<feature type="transmembrane region" description="Helical" evidence="2">
    <location>
        <begin position="315"/>
        <end position="337"/>
    </location>
</feature>
<dbReference type="PROSITE" id="PS51468">
    <property type="entry name" value="VIT"/>
    <property type="match status" value="1"/>
</dbReference>
<dbReference type="PROSITE" id="PS50234">
    <property type="entry name" value="VWFA"/>
    <property type="match status" value="1"/>
</dbReference>
<dbReference type="InterPro" id="IPR036259">
    <property type="entry name" value="MFS_trans_sf"/>
</dbReference>
<dbReference type="PANTHER" id="PTHR45737">
    <property type="entry name" value="VON WILLEBRAND FACTOR A DOMAIN-CONTAINING PROTEIN 5A"/>
    <property type="match status" value="1"/>
</dbReference>
<evidence type="ECO:0000256" key="1">
    <source>
        <dbReference type="SAM" id="MobiDB-lite"/>
    </source>
</evidence>
<feature type="domain" description="VWFA" evidence="3">
    <location>
        <begin position="853"/>
        <end position="1038"/>
    </location>
</feature>
<feature type="transmembrane region" description="Helical" evidence="2">
    <location>
        <begin position="346"/>
        <end position="365"/>
    </location>
</feature>
<feature type="transmembrane region" description="Helical" evidence="2">
    <location>
        <begin position="35"/>
        <end position="55"/>
    </location>
</feature>
<feature type="transmembrane region" description="Helical" evidence="2">
    <location>
        <begin position="200"/>
        <end position="218"/>
    </location>
</feature>
<proteinExistence type="predicted"/>
<feature type="transmembrane region" description="Helical" evidence="2">
    <location>
        <begin position="275"/>
        <end position="295"/>
    </location>
</feature>
<accession>A0A4Y9YLV2</accession>
<dbReference type="SMART" id="SM00609">
    <property type="entry name" value="VIT"/>
    <property type="match status" value="1"/>
</dbReference>
<dbReference type="SUPFAM" id="SSF53300">
    <property type="entry name" value="vWA-like"/>
    <property type="match status" value="1"/>
</dbReference>
<feature type="compositionally biased region" description="Polar residues" evidence="1">
    <location>
        <begin position="1332"/>
        <end position="1355"/>
    </location>
</feature>
<feature type="compositionally biased region" description="Basic and acidic residues" evidence="1">
    <location>
        <begin position="1173"/>
        <end position="1189"/>
    </location>
</feature>
<feature type="region of interest" description="Disordered" evidence="1">
    <location>
        <begin position="1164"/>
        <end position="1209"/>
    </location>
</feature>
<name>A0A4Y9YLV2_9AGAM</name>
<dbReference type="Gene3D" id="1.20.1250.20">
    <property type="entry name" value="MFS general substrate transporter like domains"/>
    <property type="match status" value="1"/>
</dbReference>
<evidence type="ECO:0000259" key="3">
    <source>
        <dbReference type="PROSITE" id="PS50234"/>
    </source>
</evidence>
<reference evidence="5 6" key="1">
    <citation type="submission" date="2019-02" db="EMBL/GenBank/DDBJ databases">
        <title>Genome sequencing of the rare red list fungi Dentipellis fragilis.</title>
        <authorList>
            <person name="Buettner E."/>
            <person name="Kellner H."/>
        </authorList>
    </citation>
    <scope>NUCLEOTIDE SEQUENCE [LARGE SCALE GENOMIC DNA]</scope>
    <source>
        <strain evidence="5 6">DSM 105465</strain>
    </source>
</reference>
<feature type="region of interest" description="Disordered" evidence="1">
    <location>
        <begin position="1235"/>
        <end position="1292"/>
    </location>
</feature>
<dbReference type="PANTHER" id="PTHR45737:SF6">
    <property type="entry name" value="VON WILLEBRAND FACTOR A DOMAIN-CONTAINING PROTEIN 5A"/>
    <property type="match status" value="1"/>
</dbReference>
<dbReference type="InterPro" id="IPR002035">
    <property type="entry name" value="VWF_A"/>
</dbReference>
<gene>
    <name evidence="5" type="ORF">EVG20_g6529</name>
</gene>
<keyword evidence="2" id="KW-1133">Transmembrane helix</keyword>
<keyword evidence="2" id="KW-0812">Transmembrane</keyword>
<feature type="transmembrane region" description="Helical" evidence="2">
    <location>
        <begin position="123"/>
        <end position="142"/>
    </location>
</feature>
<feature type="transmembrane region" description="Helical" evidence="2">
    <location>
        <begin position="100"/>
        <end position="117"/>
    </location>
</feature>
<feature type="transmembrane region" description="Helical" evidence="2">
    <location>
        <begin position="377"/>
        <end position="397"/>
    </location>
</feature>
<dbReference type="Pfam" id="PF13768">
    <property type="entry name" value="VWA_3"/>
    <property type="match status" value="1"/>
</dbReference>
<dbReference type="SMART" id="SM00327">
    <property type="entry name" value="VWA"/>
    <property type="match status" value="1"/>
</dbReference>
<feature type="compositionally biased region" description="Acidic residues" evidence="1">
    <location>
        <begin position="1268"/>
        <end position="1277"/>
    </location>
</feature>
<comment type="caution">
    <text evidence="5">The sequence shown here is derived from an EMBL/GenBank/DDBJ whole genome shotgun (WGS) entry which is preliminary data.</text>
</comment>
<dbReference type="InterPro" id="IPR013694">
    <property type="entry name" value="VIT"/>
</dbReference>
<evidence type="ECO:0000259" key="4">
    <source>
        <dbReference type="PROSITE" id="PS51468"/>
    </source>
</evidence>
<dbReference type="Gene3D" id="3.40.50.410">
    <property type="entry name" value="von Willebrand factor, type A domain"/>
    <property type="match status" value="1"/>
</dbReference>
<evidence type="ECO:0008006" key="7">
    <source>
        <dbReference type="Google" id="ProtNLM"/>
    </source>
</evidence>
<protein>
    <recommendedName>
        <fullName evidence="7">Major facilitator superfamily (MFS) profile domain-containing protein</fullName>
    </recommendedName>
</protein>
<dbReference type="InterPro" id="IPR036465">
    <property type="entry name" value="vWFA_dom_sf"/>
</dbReference>
<keyword evidence="2" id="KW-0472">Membrane</keyword>
<keyword evidence="6" id="KW-1185">Reference proteome</keyword>
<feature type="compositionally biased region" description="Basic residues" evidence="1">
    <location>
        <begin position="1310"/>
        <end position="1321"/>
    </location>
</feature>
<evidence type="ECO:0000256" key="2">
    <source>
        <dbReference type="SAM" id="Phobius"/>
    </source>
</evidence>
<dbReference type="OrthoDB" id="1729737at2759"/>
<feature type="region of interest" description="Disordered" evidence="1">
    <location>
        <begin position="1304"/>
        <end position="1356"/>
    </location>
</feature>
<dbReference type="SUPFAM" id="SSF103473">
    <property type="entry name" value="MFS general substrate transporter"/>
    <property type="match status" value="1"/>
</dbReference>